<dbReference type="InterPro" id="IPR027450">
    <property type="entry name" value="AlkB-like"/>
</dbReference>
<reference evidence="4" key="1">
    <citation type="submission" date="2021-02" db="EMBL/GenBank/DDBJ databases">
        <authorList>
            <person name="Dougan E. K."/>
            <person name="Rhodes N."/>
            <person name="Thang M."/>
            <person name="Chan C."/>
        </authorList>
    </citation>
    <scope>NUCLEOTIDE SEQUENCE</scope>
</reference>
<dbReference type="AlphaFoldDB" id="A0A812U0P5"/>
<organism evidence="4 5">
    <name type="scientific">Symbiodinium natans</name>
    <dbReference type="NCBI Taxonomy" id="878477"/>
    <lineage>
        <taxon>Eukaryota</taxon>
        <taxon>Sar</taxon>
        <taxon>Alveolata</taxon>
        <taxon>Dinophyceae</taxon>
        <taxon>Suessiales</taxon>
        <taxon>Symbiodiniaceae</taxon>
        <taxon>Symbiodinium</taxon>
    </lineage>
</organism>
<feature type="compositionally biased region" description="Basic and acidic residues" evidence="1">
    <location>
        <begin position="99"/>
        <end position="113"/>
    </location>
</feature>
<dbReference type="Proteomes" id="UP000604046">
    <property type="component" value="Unassembled WGS sequence"/>
</dbReference>
<evidence type="ECO:0000259" key="3">
    <source>
        <dbReference type="PROSITE" id="PS51471"/>
    </source>
</evidence>
<keyword evidence="5" id="KW-1185">Reference proteome</keyword>
<dbReference type="OrthoDB" id="545910at2759"/>
<feature type="chain" id="PRO_5032418867" evidence="2">
    <location>
        <begin position="18"/>
        <end position="518"/>
    </location>
</feature>
<feature type="signal peptide" evidence="2">
    <location>
        <begin position="1"/>
        <end position="17"/>
    </location>
</feature>
<evidence type="ECO:0000256" key="2">
    <source>
        <dbReference type="SAM" id="SignalP"/>
    </source>
</evidence>
<dbReference type="GO" id="GO:0006307">
    <property type="term" value="P:DNA alkylation repair"/>
    <property type="evidence" value="ECO:0007669"/>
    <property type="project" value="InterPro"/>
</dbReference>
<gene>
    <name evidence="4" type="primary">ALKBH3</name>
    <name evidence="4" type="ORF">SNAT2548_LOCUS31502</name>
</gene>
<dbReference type="SUPFAM" id="SSF51197">
    <property type="entry name" value="Clavaminate synthase-like"/>
    <property type="match status" value="1"/>
</dbReference>
<accession>A0A812U0P5</accession>
<dbReference type="PANTHER" id="PTHR31212:SF4">
    <property type="entry name" value="ALPHA-KETOGLUTARATE-DEPENDENT DIOXYGENASE ALKB HOMOLOG 3"/>
    <property type="match status" value="1"/>
</dbReference>
<dbReference type="GO" id="GO:0051213">
    <property type="term" value="F:dioxygenase activity"/>
    <property type="evidence" value="ECO:0007669"/>
    <property type="project" value="InterPro"/>
</dbReference>
<feature type="region of interest" description="Disordered" evidence="1">
    <location>
        <begin position="221"/>
        <end position="241"/>
    </location>
</feature>
<dbReference type="EMBL" id="CAJNDS010002662">
    <property type="protein sequence ID" value="CAE7559255.1"/>
    <property type="molecule type" value="Genomic_DNA"/>
</dbReference>
<keyword evidence="2" id="KW-0732">Signal</keyword>
<name>A0A812U0P5_9DINO</name>
<dbReference type="InterPro" id="IPR037151">
    <property type="entry name" value="AlkB-like_sf"/>
</dbReference>
<feature type="domain" description="Fe2OG dioxygenase" evidence="3">
    <location>
        <begin position="270"/>
        <end position="387"/>
    </location>
</feature>
<dbReference type="InterPro" id="IPR032854">
    <property type="entry name" value="ALKBH3"/>
</dbReference>
<dbReference type="InterPro" id="IPR005123">
    <property type="entry name" value="Oxoglu/Fe-dep_dioxygenase_dom"/>
</dbReference>
<protein>
    <submittedName>
        <fullName evidence="4">ALKBH3 protein</fullName>
    </submittedName>
</protein>
<feature type="compositionally biased region" description="Polar residues" evidence="1">
    <location>
        <begin position="221"/>
        <end position="231"/>
    </location>
</feature>
<comment type="caution">
    <text evidence="4">The sequence shown here is derived from an EMBL/GenBank/DDBJ whole genome shotgun (WGS) entry which is preliminary data.</text>
</comment>
<evidence type="ECO:0000256" key="1">
    <source>
        <dbReference type="SAM" id="MobiDB-lite"/>
    </source>
</evidence>
<dbReference type="PROSITE" id="PS51471">
    <property type="entry name" value="FE2OG_OXY"/>
    <property type="match status" value="1"/>
</dbReference>
<dbReference type="Gene3D" id="2.60.120.590">
    <property type="entry name" value="Alpha-ketoglutarate-dependent dioxygenase AlkB-like"/>
    <property type="match status" value="1"/>
</dbReference>
<dbReference type="PANTHER" id="PTHR31212">
    <property type="entry name" value="ALPHA-KETOGLUTARATE-DEPENDENT DIOXYGENASE ALKB HOMOLOG 3"/>
    <property type="match status" value="1"/>
</dbReference>
<sequence>MLIGVIGVVCIAVAALGRKVKKEREMVFRLHPSFQSSRCKQSVQPREKLDDGKRKHKEHEVKAVAVSIVQALASGSTRARVVDLEEAREESHTKRHHADKQEHQELPRQDDRCKPPLAAAAWPIRRLPAQPATVRTAQAERAVPDEELAALAPVHVIRHALPRELADQLLVELLRESLDAWAASSWVVHGKEFTTPRTSAIYEFRELKGLGSTERATASSFPKSNVCSSTDVADGHGREESRARCEPSAALHRAATIMQTLVRERRPQTNWEPTLALGNRYENGRACVGWHSDFLNSLGPRPIIVGLSLGSCRRFCLRRTARDDESSPTHAEAMVASIPMPHNTAVIMWDDCQEEWQHSVPRQADSTIGKHPLAGHVRLSLTFRMSRPELARHQKSCHCGRPSALKSKAGRYYLACSPMGASKQCSFWEPCSWAQEEAERLRQRMKLEVLHALPLQGPAQAGCISPLGGPSPCPPHTTHKLYAGQENQTSTMSTGRPASAAGTDAISAMFFEVSDDDG</sequence>
<feature type="region of interest" description="Disordered" evidence="1">
    <location>
        <begin position="85"/>
        <end position="113"/>
    </location>
</feature>
<evidence type="ECO:0000313" key="4">
    <source>
        <dbReference type="EMBL" id="CAE7559255.1"/>
    </source>
</evidence>
<evidence type="ECO:0000313" key="5">
    <source>
        <dbReference type="Proteomes" id="UP000604046"/>
    </source>
</evidence>
<dbReference type="Pfam" id="PF13532">
    <property type="entry name" value="2OG-FeII_Oxy_2"/>
    <property type="match status" value="1"/>
</dbReference>
<proteinExistence type="predicted"/>